<dbReference type="RefSeq" id="WP_347722386.1">
    <property type="nucleotide sequence ID" value="NZ_CP104395.1"/>
</dbReference>
<evidence type="ECO:0000313" key="2">
    <source>
        <dbReference type="Proteomes" id="UP001218034"/>
    </source>
</evidence>
<dbReference type="Proteomes" id="UP001218034">
    <property type="component" value="Chromosome"/>
</dbReference>
<dbReference type="EMBL" id="CP104395">
    <property type="protein sequence ID" value="WEL19516.1"/>
    <property type="molecule type" value="Genomic_DNA"/>
</dbReference>
<keyword evidence="2" id="KW-1185">Reference proteome</keyword>
<dbReference type="GeneID" id="90589933"/>
<gene>
    <name evidence="1" type="ORF">SVXNc_0496</name>
</gene>
<name>A0ABY8CE71_9ARCH</name>
<organism evidence="1 2">
    <name type="scientific">Candidatus Nanohalococcus occultus</name>
    <dbReference type="NCBI Taxonomy" id="2978047"/>
    <lineage>
        <taxon>Archaea</taxon>
        <taxon>Candidatus Nanohalarchaeota</taxon>
        <taxon>Candidatus Nanohalarchaeota incertae sedis</taxon>
        <taxon>Candidatus Nanohalococcus</taxon>
    </lineage>
</organism>
<proteinExistence type="predicted"/>
<evidence type="ECO:0000313" key="1">
    <source>
        <dbReference type="EMBL" id="WEL19516.1"/>
    </source>
</evidence>
<reference evidence="1 2" key="1">
    <citation type="submission" date="2022-09" db="EMBL/GenBank/DDBJ databases">
        <title>Xylan utilization by haloarchaea-nanohaloarchaea associations.</title>
        <authorList>
            <person name="Yakimov M."/>
        </authorList>
    </citation>
    <scope>NUCLEOTIDE SEQUENCE [LARGE SCALE GENOMIC DNA]</scope>
    <source>
        <strain evidence="1 2">SVXNc</strain>
    </source>
</reference>
<protein>
    <submittedName>
        <fullName evidence="1">Uncharacterized protein</fullName>
    </submittedName>
</protein>
<sequence length="55" mass="6420">MSEISRACKELRDKNILGKDDSGEVDVVFLTDIWIENLIKLPELKKKQKEVLDYL</sequence>
<accession>A0ABY8CE71</accession>